<organism evidence="1 2">
    <name type="scientific">Primorskyibacter sedentarius</name>
    <dbReference type="NCBI Taxonomy" id="745311"/>
    <lineage>
        <taxon>Bacteria</taxon>
        <taxon>Pseudomonadati</taxon>
        <taxon>Pseudomonadota</taxon>
        <taxon>Alphaproteobacteria</taxon>
        <taxon>Rhodobacterales</taxon>
        <taxon>Roseobacteraceae</taxon>
        <taxon>Primorskyibacter</taxon>
    </lineage>
</organism>
<dbReference type="AlphaFoldDB" id="A0A4R3IR71"/>
<keyword evidence="2" id="KW-1185">Reference proteome</keyword>
<protein>
    <submittedName>
        <fullName evidence="1">Uncharacterized protein</fullName>
    </submittedName>
</protein>
<evidence type="ECO:0000313" key="1">
    <source>
        <dbReference type="EMBL" id="TCS53215.1"/>
    </source>
</evidence>
<evidence type="ECO:0000313" key="2">
    <source>
        <dbReference type="Proteomes" id="UP000295696"/>
    </source>
</evidence>
<dbReference type="EMBL" id="SLZU01000036">
    <property type="protein sequence ID" value="TCS53215.1"/>
    <property type="molecule type" value="Genomic_DNA"/>
</dbReference>
<accession>A0A4R3IR71</accession>
<reference evidence="1 2" key="1">
    <citation type="submission" date="2019-03" db="EMBL/GenBank/DDBJ databases">
        <title>Genomic Encyclopedia of Type Strains, Phase IV (KMG-IV): sequencing the most valuable type-strain genomes for metagenomic binning, comparative biology and taxonomic classification.</title>
        <authorList>
            <person name="Goeker M."/>
        </authorList>
    </citation>
    <scope>NUCLEOTIDE SEQUENCE [LARGE SCALE GENOMIC DNA]</scope>
    <source>
        <strain evidence="1 2">DSM 104836</strain>
    </source>
</reference>
<comment type="caution">
    <text evidence="1">The sequence shown here is derived from an EMBL/GenBank/DDBJ whole genome shotgun (WGS) entry which is preliminary data.</text>
</comment>
<proteinExistence type="predicted"/>
<sequence>MNKNPGTSKDAADKLVKNIRSKTYSAEEQIRIVLAGFVAKRASQRCAAVKAFRRACITVGPRNYWRQESVVYLVIRRAR</sequence>
<name>A0A4R3IR71_9RHOB</name>
<dbReference type="Proteomes" id="UP000295696">
    <property type="component" value="Unassembled WGS sequence"/>
</dbReference>
<gene>
    <name evidence="1" type="ORF">EDD52_13621</name>
</gene>